<comment type="similarity">
    <text evidence="1">Belongs to the LysR transcriptional regulatory family.</text>
</comment>
<dbReference type="PANTHER" id="PTHR30579">
    <property type="entry name" value="TRANSCRIPTIONAL REGULATOR"/>
    <property type="match status" value="1"/>
</dbReference>
<dbReference type="Gene3D" id="1.10.10.10">
    <property type="entry name" value="Winged helix-like DNA-binding domain superfamily/Winged helix DNA-binding domain"/>
    <property type="match status" value="1"/>
</dbReference>
<evidence type="ECO:0000259" key="5">
    <source>
        <dbReference type="PROSITE" id="PS50931"/>
    </source>
</evidence>
<sequence length="298" mass="32260">MIADRNKKGRAVYDPELLRTFLAVARSLSFTQAATSLGIRQPTVSQHVRKLEQAVGRPLFIRDTRTVALTADGEVMAGFARSILAAYEPAMGYFTGSDLSGRLRFGVTDDLALTSVPRILRDFRQLYPRIVLELTVSQSITLRRRVETGHLDVAFVKDSPGEGQGRLVRRDRLVWAGIEGTRMGQDRPVPLIVYRAPSLSRSTGVQALEDAGISYRVTCTVQGVNGVLAAVRAGLGIAIFARSLVPEDLVELPVSAALPTLSEIDLVLLTNPRAAPGAVDALTSAILATGNPTRSMRR</sequence>
<keyword evidence="7" id="KW-1185">Reference proteome</keyword>
<evidence type="ECO:0000313" key="6">
    <source>
        <dbReference type="EMBL" id="GAA5190638.1"/>
    </source>
</evidence>
<evidence type="ECO:0000256" key="4">
    <source>
        <dbReference type="ARBA" id="ARBA00023163"/>
    </source>
</evidence>
<name>A0ABP9S4R2_9ACTN</name>
<dbReference type="InterPro" id="IPR005119">
    <property type="entry name" value="LysR_subst-bd"/>
</dbReference>
<dbReference type="Pfam" id="PF03466">
    <property type="entry name" value="LysR_substrate"/>
    <property type="match status" value="1"/>
</dbReference>
<dbReference type="InterPro" id="IPR000847">
    <property type="entry name" value="LysR_HTH_N"/>
</dbReference>
<keyword evidence="2" id="KW-0805">Transcription regulation</keyword>
<dbReference type="PRINTS" id="PR00039">
    <property type="entry name" value="HTHLYSR"/>
</dbReference>
<keyword evidence="3" id="KW-0238">DNA-binding</keyword>
<dbReference type="EMBL" id="BAABJQ010000014">
    <property type="protein sequence ID" value="GAA5190638.1"/>
    <property type="molecule type" value="Genomic_DNA"/>
</dbReference>
<evidence type="ECO:0000256" key="1">
    <source>
        <dbReference type="ARBA" id="ARBA00009437"/>
    </source>
</evidence>
<keyword evidence="4" id="KW-0804">Transcription</keyword>
<dbReference type="InterPro" id="IPR036390">
    <property type="entry name" value="WH_DNA-bd_sf"/>
</dbReference>
<reference evidence="7" key="1">
    <citation type="journal article" date="2019" name="Int. J. Syst. Evol. Microbiol.">
        <title>The Global Catalogue of Microorganisms (GCM) 10K type strain sequencing project: providing services to taxonomists for standard genome sequencing and annotation.</title>
        <authorList>
            <consortium name="The Broad Institute Genomics Platform"/>
            <consortium name="The Broad Institute Genome Sequencing Center for Infectious Disease"/>
            <person name="Wu L."/>
            <person name="Ma J."/>
        </authorList>
    </citation>
    <scope>NUCLEOTIDE SEQUENCE [LARGE SCALE GENOMIC DNA]</scope>
    <source>
        <strain evidence="7">JCM 18304</strain>
    </source>
</reference>
<dbReference type="PROSITE" id="PS50931">
    <property type="entry name" value="HTH_LYSR"/>
    <property type="match status" value="1"/>
</dbReference>
<gene>
    <name evidence="6" type="ORF">GCM10023322_46270</name>
</gene>
<dbReference type="InterPro" id="IPR036388">
    <property type="entry name" value="WH-like_DNA-bd_sf"/>
</dbReference>
<dbReference type="PANTHER" id="PTHR30579:SF7">
    <property type="entry name" value="HTH-TYPE TRANSCRIPTIONAL REGULATOR LRHA-RELATED"/>
    <property type="match status" value="1"/>
</dbReference>
<dbReference type="Gene3D" id="3.40.190.10">
    <property type="entry name" value="Periplasmic binding protein-like II"/>
    <property type="match status" value="2"/>
</dbReference>
<protein>
    <submittedName>
        <fullName evidence="6">LysR substrate-binding domain-containing protein</fullName>
    </submittedName>
</protein>
<evidence type="ECO:0000256" key="3">
    <source>
        <dbReference type="ARBA" id="ARBA00023125"/>
    </source>
</evidence>
<dbReference type="InterPro" id="IPR050176">
    <property type="entry name" value="LTTR"/>
</dbReference>
<dbReference type="Proteomes" id="UP001501570">
    <property type="component" value="Unassembled WGS sequence"/>
</dbReference>
<dbReference type="RefSeq" id="WP_345632755.1">
    <property type="nucleotide sequence ID" value="NZ_BAABJQ010000014.1"/>
</dbReference>
<organism evidence="6 7">
    <name type="scientific">Rugosimonospora acidiphila</name>
    <dbReference type="NCBI Taxonomy" id="556531"/>
    <lineage>
        <taxon>Bacteria</taxon>
        <taxon>Bacillati</taxon>
        <taxon>Actinomycetota</taxon>
        <taxon>Actinomycetes</taxon>
        <taxon>Micromonosporales</taxon>
        <taxon>Micromonosporaceae</taxon>
        <taxon>Rugosimonospora</taxon>
    </lineage>
</organism>
<evidence type="ECO:0000313" key="7">
    <source>
        <dbReference type="Proteomes" id="UP001501570"/>
    </source>
</evidence>
<dbReference type="SUPFAM" id="SSF46785">
    <property type="entry name" value="Winged helix' DNA-binding domain"/>
    <property type="match status" value="1"/>
</dbReference>
<accession>A0ABP9S4R2</accession>
<proteinExistence type="inferred from homology"/>
<comment type="caution">
    <text evidence="6">The sequence shown here is derived from an EMBL/GenBank/DDBJ whole genome shotgun (WGS) entry which is preliminary data.</text>
</comment>
<dbReference type="Pfam" id="PF00126">
    <property type="entry name" value="HTH_1"/>
    <property type="match status" value="1"/>
</dbReference>
<dbReference type="SUPFAM" id="SSF53850">
    <property type="entry name" value="Periplasmic binding protein-like II"/>
    <property type="match status" value="1"/>
</dbReference>
<evidence type="ECO:0000256" key="2">
    <source>
        <dbReference type="ARBA" id="ARBA00023015"/>
    </source>
</evidence>
<feature type="domain" description="HTH lysR-type" evidence="5">
    <location>
        <begin position="13"/>
        <end position="70"/>
    </location>
</feature>